<comment type="caution">
    <text evidence="1">The sequence shown here is derived from an EMBL/GenBank/DDBJ whole genome shotgun (WGS) entry which is preliminary data.</text>
</comment>
<evidence type="ECO:0000313" key="2">
    <source>
        <dbReference type="Proteomes" id="UP000321947"/>
    </source>
</evidence>
<accession>A0A5D3CGQ4</accession>
<protein>
    <submittedName>
        <fullName evidence="1">DNA repair protein UVH3</fullName>
    </submittedName>
</protein>
<reference evidence="1 2" key="1">
    <citation type="submission" date="2019-08" db="EMBL/GenBank/DDBJ databases">
        <title>Draft genome sequences of two oriental melons (Cucumis melo L. var makuwa).</title>
        <authorList>
            <person name="Kwon S.-Y."/>
        </authorList>
    </citation>
    <scope>NUCLEOTIDE SEQUENCE [LARGE SCALE GENOMIC DNA]</scope>
    <source>
        <strain evidence="2">cv. Chang Bougi</strain>
        <tissue evidence="1">Leaf</tissue>
    </source>
</reference>
<dbReference type="Proteomes" id="UP000321947">
    <property type="component" value="Unassembled WGS sequence"/>
</dbReference>
<gene>
    <name evidence="1" type="ORF">E5676_scaffold499G00770</name>
</gene>
<dbReference type="EMBL" id="SSTD01011629">
    <property type="protein sequence ID" value="TYK09479.1"/>
    <property type="molecule type" value="Genomic_DNA"/>
</dbReference>
<evidence type="ECO:0000313" key="1">
    <source>
        <dbReference type="EMBL" id="TYK09479.1"/>
    </source>
</evidence>
<proteinExistence type="predicted"/>
<organism evidence="1 2">
    <name type="scientific">Cucumis melo var. makuwa</name>
    <name type="common">Oriental melon</name>
    <dbReference type="NCBI Taxonomy" id="1194695"/>
    <lineage>
        <taxon>Eukaryota</taxon>
        <taxon>Viridiplantae</taxon>
        <taxon>Streptophyta</taxon>
        <taxon>Embryophyta</taxon>
        <taxon>Tracheophyta</taxon>
        <taxon>Spermatophyta</taxon>
        <taxon>Magnoliopsida</taxon>
        <taxon>eudicotyledons</taxon>
        <taxon>Gunneridae</taxon>
        <taxon>Pentapetalae</taxon>
        <taxon>rosids</taxon>
        <taxon>fabids</taxon>
        <taxon>Cucurbitales</taxon>
        <taxon>Cucurbitaceae</taxon>
        <taxon>Benincaseae</taxon>
        <taxon>Cucumis</taxon>
    </lineage>
</organism>
<name>A0A5D3CGQ4_CUCMM</name>
<dbReference type="AlphaFoldDB" id="A0A5D3CGQ4"/>
<sequence length="146" mass="16260">MVAATTTTIVPRAQPVPATIVVTPHFLQTLLCLLPPSGVLFFNHVHVQPSPPSSPSAFISQAPICWFVARSVAEELCWEKFGWENSKADELLLLVLKKYNEHEKLNLLRGGRVSELGEVTLKIWGFCFRVVGEKNDSFLGFVSYFG</sequence>